<sequence>MSDSKGRKPAGAWRAVGAWACALVLASGCTAHEGRGAPRDPAAFGTLVSQANGLYYHPFLREEPGSTEAQSYALRTLAETGGAGRITAAPQRAAALRADALKASALWGRYWLVPLRDAGLAGVLGRPDAARVEKLRTPGGWYEDPAVGGGDGARLSATWAALEVRSATGTLKELPGDHRRATVRWLTARARPGTSLDRAAALARCLHLLGTPVPSALSALPAPDASGFARSSGGARAQLLDDTYDYVLVQQSAGRTPRVDRAVWQQVLAHDAGSLDYDQLYGVVHVLRATGSPAGAFGAVRRRLEQARLEDGTVRDPSAYLGTTDASLFVQQLVKLGGRDTRDPRLLAAAERQARAADGPRDGASLLGLAALRHSAGGPVTPQEAALCTDPRTVPAVVNGDNAPDWARMAEVCAQAGTPVPPPRITRWSVGTLEDAQAAALLVTGLHTAGHAENVPAWLTAGVLRPWAEQPGAQASVYDQAVIVRAWMLLGGRPSGPLVERLARTFAAHRGCPGLPGLYRPDGEPGCDLKTSVAVRELDRDLHGRLGAR</sequence>
<gene>
    <name evidence="1" type="ORF">P3H78_20845</name>
</gene>
<reference evidence="1 2" key="1">
    <citation type="submission" date="2023-03" db="EMBL/GenBank/DDBJ databases">
        <title>Draft genome sequence of Streptomyces sp. K1PA1 isolated from peat swamp forest in Thailand.</title>
        <authorList>
            <person name="Klaysubun C."/>
            <person name="Duangmal K."/>
        </authorList>
    </citation>
    <scope>NUCLEOTIDE SEQUENCE [LARGE SCALE GENOMIC DNA]</scope>
    <source>
        <strain evidence="1 2">K1PA1</strain>
    </source>
</reference>
<evidence type="ECO:0008006" key="3">
    <source>
        <dbReference type="Google" id="ProtNLM"/>
    </source>
</evidence>
<comment type="caution">
    <text evidence="1">The sequence shown here is derived from an EMBL/GenBank/DDBJ whole genome shotgun (WGS) entry which is preliminary data.</text>
</comment>
<protein>
    <recommendedName>
        <fullName evidence="3">Secreted protein</fullName>
    </recommendedName>
</protein>
<evidence type="ECO:0000313" key="2">
    <source>
        <dbReference type="Proteomes" id="UP001221150"/>
    </source>
</evidence>
<evidence type="ECO:0000313" key="1">
    <source>
        <dbReference type="EMBL" id="MDF3301023.1"/>
    </source>
</evidence>
<accession>A0ABT6A9B0</accession>
<keyword evidence="2" id="KW-1185">Reference proteome</keyword>
<name>A0ABT6A9B0_9ACTN</name>
<dbReference type="RefSeq" id="WP_276110581.1">
    <property type="nucleotide sequence ID" value="NZ_JARJBB010000010.1"/>
</dbReference>
<dbReference type="EMBL" id="JARJBB010000010">
    <property type="protein sequence ID" value="MDF3301023.1"/>
    <property type="molecule type" value="Genomic_DNA"/>
</dbReference>
<organism evidence="1 2">
    <name type="scientific">Streptomyces tropicalis</name>
    <dbReference type="NCBI Taxonomy" id="3034234"/>
    <lineage>
        <taxon>Bacteria</taxon>
        <taxon>Bacillati</taxon>
        <taxon>Actinomycetota</taxon>
        <taxon>Actinomycetes</taxon>
        <taxon>Kitasatosporales</taxon>
        <taxon>Streptomycetaceae</taxon>
        <taxon>Streptomyces</taxon>
    </lineage>
</organism>
<proteinExistence type="predicted"/>
<dbReference type="PROSITE" id="PS51257">
    <property type="entry name" value="PROKAR_LIPOPROTEIN"/>
    <property type="match status" value="1"/>
</dbReference>
<dbReference type="Proteomes" id="UP001221150">
    <property type="component" value="Unassembled WGS sequence"/>
</dbReference>